<reference evidence="2 3" key="1">
    <citation type="submission" date="2024-02" db="EMBL/GenBank/DDBJ databases">
        <title>A draft genome for the cacao thread blight pathogen Marasmius crinis-equi.</title>
        <authorList>
            <person name="Cohen S.P."/>
            <person name="Baruah I.K."/>
            <person name="Amoako-Attah I."/>
            <person name="Bukari Y."/>
            <person name="Meinhardt L.W."/>
            <person name="Bailey B.A."/>
        </authorList>
    </citation>
    <scope>NUCLEOTIDE SEQUENCE [LARGE SCALE GENOMIC DNA]</scope>
    <source>
        <strain evidence="2 3">GH-76</strain>
    </source>
</reference>
<comment type="caution">
    <text evidence="2">The sequence shown here is derived from an EMBL/GenBank/DDBJ whole genome shotgun (WGS) entry which is preliminary data.</text>
</comment>
<keyword evidence="3" id="KW-1185">Reference proteome</keyword>
<dbReference type="PANTHER" id="PTHR43201:SF8">
    <property type="entry name" value="ACYL-COA SYNTHETASE FAMILY MEMBER 3"/>
    <property type="match status" value="1"/>
</dbReference>
<protein>
    <submittedName>
        <fullName evidence="2">Uncharacterized protein</fullName>
    </submittedName>
</protein>
<dbReference type="Gene3D" id="3.30.300.30">
    <property type="match status" value="1"/>
</dbReference>
<dbReference type="SUPFAM" id="SSF56801">
    <property type="entry name" value="Acetyl-CoA synthetase-like"/>
    <property type="match status" value="1"/>
</dbReference>
<accession>A0ABR3EY58</accession>
<dbReference type="InterPro" id="IPR045851">
    <property type="entry name" value="AMP-bd_C_sf"/>
</dbReference>
<comment type="similarity">
    <text evidence="1">Belongs to the ATP-dependent AMP-binding enzyme family.</text>
</comment>
<evidence type="ECO:0000313" key="2">
    <source>
        <dbReference type="EMBL" id="KAL0567833.1"/>
    </source>
</evidence>
<evidence type="ECO:0000313" key="3">
    <source>
        <dbReference type="Proteomes" id="UP001465976"/>
    </source>
</evidence>
<proteinExistence type="inferred from homology"/>
<dbReference type="Proteomes" id="UP001465976">
    <property type="component" value="Unassembled WGS sequence"/>
</dbReference>
<dbReference type="Pfam" id="PF23562">
    <property type="entry name" value="AMP-binding_C_3"/>
    <property type="match status" value="1"/>
</dbReference>
<dbReference type="InterPro" id="IPR042099">
    <property type="entry name" value="ANL_N_sf"/>
</dbReference>
<dbReference type="Gene3D" id="3.40.50.12780">
    <property type="entry name" value="N-terminal domain of ligase-like"/>
    <property type="match status" value="1"/>
</dbReference>
<name>A0ABR3EY58_9AGAR</name>
<gene>
    <name evidence="2" type="ORF">V5O48_014166</name>
</gene>
<dbReference type="PANTHER" id="PTHR43201">
    <property type="entry name" value="ACYL-COA SYNTHETASE"/>
    <property type="match status" value="1"/>
</dbReference>
<dbReference type="EMBL" id="JBAHYK010001481">
    <property type="protein sequence ID" value="KAL0567833.1"/>
    <property type="molecule type" value="Genomic_DNA"/>
</dbReference>
<organism evidence="2 3">
    <name type="scientific">Marasmius crinis-equi</name>
    <dbReference type="NCBI Taxonomy" id="585013"/>
    <lineage>
        <taxon>Eukaryota</taxon>
        <taxon>Fungi</taxon>
        <taxon>Dikarya</taxon>
        <taxon>Basidiomycota</taxon>
        <taxon>Agaricomycotina</taxon>
        <taxon>Agaricomycetes</taxon>
        <taxon>Agaricomycetidae</taxon>
        <taxon>Agaricales</taxon>
        <taxon>Marasmiineae</taxon>
        <taxon>Marasmiaceae</taxon>
        <taxon>Marasmius</taxon>
    </lineage>
</organism>
<sequence>MAQFCVLLSTLIRGNCLVQMRNPIDLSEIVDLVVRAGVNSLGVFSPLLVGLLKKSQVDPNLLALLKGLIRIIALGAPVPPADAECAWKKEVDIFNVFSTTEAPGTILATREILELVVLSESIDCPGPTFRQPDGHFHTGDLWERTADGGYLYRGRDDDWIKMENACRCDTKAIEENVRTTCGDLISDCVVVGSWRPSPVLFVEARGEGDEDKLKETILQRVQEFHSRLLAHEKITSTKMIVVVPQKTLPRTAKGNIRRKAVEDTCKDTLDGIFGM</sequence>
<evidence type="ECO:0000256" key="1">
    <source>
        <dbReference type="ARBA" id="ARBA00006432"/>
    </source>
</evidence>